<dbReference type="InterPro" id="IPR009050">
    <property type="entry name" value="Globin-like_sf"/>
</dbReference>
<evidence type="ECO:0000256" key="1">
    <source>
        <dbReference type="ARBA" id="ARBA00022617"/>
    </source>
</evidence>
<sequence>ITMVEDVIQRRRPASQRDATRSQMMLDRHKRYSARYPHSPGMLSLSVPPRSSRSLSPSPVRNVHLLRTGSERESMRERAGSISSARAIIPICPSLMPSQVAVLRKTWKHINTKGLITVLSRCFQRLESSCPVASACFSATTQSLPTASNQVRTVADHARCLLSILDRIIDAEQDLEEIREMGARHFALKQEYGLSTVELDRFQEIFVEVILKQDGVRQSKEASRAWRILICAFVDLFRDGFETQLRQFRRKHSFNAHTQYFENIERRSSSSFRKSSLNVDSRMDVCTKKVAQIHL</sequence>
<dbReference type="GO" id="GO:0046872">
    <property type="term" value="F:metal ion binding"/>
    <property type="evidence" value="ECO:0007669"/>
    <property type="project" value="UniProtKB-KW"/>
</dbReference>
<evidence type="ECO:0000256" key="4">
    <source>
        <dbReference type="SAM" id="MobiDB-lite"/>
    </source>
</evidence>
<dbReference type="CDD" id="cd01040">
    <property type="entry name" value="Mb-like"/>
    <property type="match status" value="1"/>
</dbReference>
<dbReference type="GO" id="GO:0020037">
    <property type="term" value="F:heme binding"/>
    <property type="evidence" value="ECO:0007669"/>
    <property type="project" value="InterPro"/>
</dbReference>
<evidence type="ECO:0000256" key="3">
    <source>
        <dbReference type="ARBA" id="ARBA00023004"/>
    </source>
</evidence>
<keyword evidence="3" id="KW-0408">Iron</keyword>
<evidence type="ECO:0000313" key="6">
    <source>
        <dbReference type="WBParaSite" id="HCON_00047710-00002"/>
    </source>
</evidence>
<dbReference type="PANTHER" id="PTHR46458">
    <property type="entry name" value="BLR2807 PROTEIN"/>
    <property type="match status" value="1"/>
</dbReference>
<dbReference type="GO" id="GO:0019825">
    <property type="term" value="F:oxygen binding"/>
    <property type="evidence" value="ECO:0007669"/>
    <property type="project" value="InterPro"/>
</dbReference>
<dbReference type="InterPro" id="IPR044399">
    <property type="entry name" value="Mb-like_M"/>
</dbReference>
<name>A0A912M2F2_HAECO</name>
<dbReference type="Gene3D" id="1.10.490.10">
    <property type="entry name" value="Globins"/>
    <property type="match status" value="1"/>
</dbReference>
<keyword evidence="5" id="KW-1185">Reference proteome</keyword>
<evidence type="ECO:0000313" key="5">
    <source>
        <dbReference type="Proteomes" id="UP000025227"/>
    </source>
</evidence>
<feature type="region of interest" description="Disordered" evidence="4">
    <location>
        <begin position="37"/>
        <end position="59"/>
    </location>
</feature>
<dbReference type="SUPFAM" id="SSF46458">
    <property type="entry name" value="Globin-like"/>
    <property type="match status" value="1"/>
</dbReference>
<protein>
    <submittedName>
        <fullName evidence="6">GLoBin related</fullName>
    </submittedName>
</protein>
<dbReference type="InterPro" id="IPR012292">
    <property type="entry name" value="Globin/Proto"/>
</dbReference>
<dbReference type="AlphaFoldDB" id="A0A912M2F2"/>
<dbReference type="Proteomes" id="UP000025227">
    <property type="component" value="Unplaced"/>
</dbReference>
<reference evidence="6" key="1">
    <citation type="submission" date="2022-10" db="UniProtKB">
        <authorList>
            <consortium name="WormBaseParasite"/>
        </authorList>
    </citation>
    <scope>IDENTIFICATION</scope>
    <source>
        <strain evidence="6">MHco3</strain>
    </source>
</reference>
<dbReference type="PANTHER" id="PTHR46458:SF17">
    <property type="entry name" value="GLOBIN FAMILY PROFILE DOMAIN-CONTAINING PROTEIN"/>
    <property type="match status" value="1"/>
</dbReference>
<keyword evidence="2" id="KW-0479">Metal-binding</keyword>
<dbReference type="OrthoDB" id="5859312at2759"/>
<evidence type="ECO:0000256" key="2">
    <source>
        <dbReference type="ARBA" id="ARBA00022723"/>
    </source>
</evidence>
<dbReference type="WBParaSite" id="HCON_00047710-00002">
    <property type="protein sequence ID" value="HCON_00047710-00002"/>
    <property type="gene ID" value="HCON_00047710"/>
</dbReference>
<dbReference type="InterPro" id="IPR050532">
    <property type="entry name" value="Globin-like_OT"/>
</dbReference>
<organism evidence="5 6">
    <name type="scientific">Haemonchus contortus</name>
    <name type="common">Barber pole worm</name>
    <dbReference type="NCBI Taxonomy" id="6289"/>
    <lineage>
        <taxon>Eukaryota</taxon>
        <taxon>Metazoa</taxon>
        <taxon>Ecdysozoa</taxon>
        <taxon>Nematoda</taxon>
        <taxon>Chromadorea</taxon>
        <taxon>Rhabditida</taxon>
        <taxon>Rhabditina</taxon>
        <taxon>Rhabditomorpha</taxon>
        <taxon>Strongyloidea</taxon>
        <taxon>Trichostrongylidae</taxon>
        <taxon>Haemonchus</taxon>
    </lineage>
</organism>
<accession>A0A912M2F2</accession>
<feature type="region of interest" description="Disordered" evidence="4">
    <location>
        <begin position="1"/>
        <end position="22"/>
    </location>
</feature>
<feature type="compositionally biased region" description="Low complexity" evidence="4">
    <location>
        <begin position="43"/>
        <end position="59"/>
    </location>
</feature>
<proteinExistence type="predicted"/>
<keyword evidence="1" id="KW-0349">Heme</keyword>